<dbReference type="Proteomes" id="UP000677228">
    <property type="component" value="Unassembled WGS sequence"/>
</dbReference>
<dbReference type="EMBL" id="CAJNOK010009397">
    <property type="protein sequence ID" value="CAF1088915.1"/>
    <property type="molecule type" value="Genomic_DNA"/>
</dbReference>
<evidence type="ECO:0000313" key="5">
    <source>
        <dbReference type="EMBL" id="CAF3850680.1"/>
    </source>
</evidence>
<protein>
    <submittedName>
        <fullName evidence="2">Uncharacterized protein</fullName>
    </submittedName>
</protein>
<dbReference type="Proteomes" id="UP000681722">
    <property type="component" value="Unassembled WGS sequence"/>
</dbReference>
<dbReference type="EMBL" id="CAJOBA010009414">
    <property type="protein sequence ID" value="CAF3850680.1"/>
    <property type="molecule type" value="Genomic_DNA"/>
</dbReference>
<proteinExistence type="predicted"/>
<name>A0A813QG83_9BILA</name>
<accession>A0A813QG83</accession>
<evidence type="ECO:0000256" key="1">
    <source>
        <dbReference type="SAM" id="MobiDB-lite"/>
    </source>
</evidence>
<sequence length="181" mass="20969">MVRINHNNKKSNCHNSTKSRDSTSRSKSNIANNSSIQDTLLKQPINGDVNNQNDETNKILNVVRRALINAAEELVQHKSENLFNNNDNNFSLTIESKPDDGITINTSEERIYSNKYNNKSRNNNYLKNKYNNKNKQFLSLKNLTSRKNSSGKRKITTTNQQRRLQKHIIQLKKKNLTGRRK</sequence>
<evidence type="ECO:0000313" key="2">
    <source>
        <dbReference type="EMBL" id="CAF0767496.1"/>
    </source>
</evidence>
<gene>
    <name evidence="2" type="ORF">GPM918_LOCUS1735</name>
    <name evidence="3" type="ORF">OVA965_LOCUS18716</name>
    <name evidence="4" type="ORF">SRO942_LOCUS1735</name>
    <name evidence="5" type="ORF">TMI583_LOCUS18730</name>
</gene>
<dbReference type="AlphaFoldDB" id="A0A813QG83"/>
<reference evidence="2" key="1">
    <citation type="submission" date="2021-02" db="EMBL/GenBank/DDBJ databases">
        <authorList>
            <person name="Nowell W R."/>
        </authorList>
    </citation>
    <scope>NUCLEOTIDE SEQUENCE</scope>
</reference>
<dbReference type="EMBL" id="CAJOBC010000171">
    <property type="protein sequence ID" value="CAF3549147.1"/>
    <property type="molecule type" value="Genomic_DNA"/>
</dbReference>
<evidence type="ECO:0000313" key="3">
    <source>
        <dbReference type="EMBL" id="CAF1088915.1"/>
    </source>
</evidence>
<feature type="compositionally biased region" description="Polar residues" evidence="1">
    <location>
        <begin position="30"/>
        <end position="40"/>
    </location>
</feature>
<keyword evidence="6" id="KW-1185">Reference proteome</keyword>
<dbReference type="Proteomes" id="UP000682733">
    <property type="component" value="Unassembled WGS sequence"/>
</dbReference>
<organism evidence="2 6">
    <name type="scientific">Didymodactylos carnosus</name>
    <dbReference type="NCBI Taxonomy" id="1234261"/>
    <lineage>
        <taxon>Eukaryota</taxon>
        <taxon>Metazoa</taxon>
        <taxon>Spiralia</taxon>
        <taxon>Gnathifera</taxon>
        <taxon>Rotifera</taxon>
        <taxon>Eurotatoria</taxon>
        <taxon>Bdelloidea</taxon>
        <taxon>Philodinida</taxon>
        <taxon>Philodinidae</taxon>
        <taxon>Didymodactylos</taxon>
    </lineage>
</organism>
<comment type="caution">
    <text evidence="2">The sequence shown here is derived from an EMBL/GenBank/DDBJ whole genome shotgun (WGS) entry which is preliminary data.</text>
</comment>
<dbReference type="Proteomes" id="UP000663829">
    <property type="component" value="Unassembled WGS sequence"/>
</dbReference>
<evidence type="ECO:0000313" key="4">
    <source>
        <dbReference type="EMBL" id="CAF3549147.1"/>
    </source>
</evidence>
<feature type="compositionally biased region" description="Basic residues" evidence="1">
    <location>
        <begin position="1"/>
        <end position="12"/>
    </location>
</feature>
<dbReference type="EMBL" id="CAJNOQ010000171">
    <property type="protein sequence ID" value="CAF0767496.1"/>
    <property type="molecule type" value="Genomic_DNA"/>
</dbReference>
<evidence type="ECO:0000313" key="6">
    <source>
        <dbReference type="Proteomes" id="UP000663829"/>
    </source>
</evidence>
<feature type="region of interest" description="Disordered" evidence="1">
    <location>
        <begin position="1"/>
        <end position="53"/>
    </location>
</feature>